<accession>A0A8H4UMD3</accession>
<organism evidence="1 2">
    <name type="scientific">Fusarium zealandicum</name>
    <dbReference type="NCBI Taxonomy" id="1053134"/>
    <lineage>
        <taxon>Eukaryota</taxon>
        <taxon>Fungi</taxon>
        <taxon>Dikarya</taxon>
        <taxon>Ascomycota</taxon>
        <taxon>Pezizomycotina</taxon>
        <taxon>Sordariomycetes</taxon>
        <taxon>Hypocreomycetidae</taxon>
        <taxon>Hypocreales</taxon>
        <taxon>Nectriaceae</taxon>
        <taxon>Fusarium</taxon>
        <taxon>Fusarium staphyleae species complex</taxon>
    </lineage>
</organism>
<protein>
    <recommendedName>
        <fullName evidence="3">Phosphatidylethanolamine-binding protein</fullName>
    </recommendedName>
</protein>
<name>A0A8H4UMD3_9HYPO</name>
<dbReference type="GO" id="GO:0005543">
    <property type="term" value="F:phospholipid binding"/>
    <property type="evidence" value="ECO:0007669"/>
    <property type="project" value="TreeGrafter"/>
</dbReference>
<dbReference type="GO" id="GO:0030414">
    <property type="term" value="F:peptidase inhibitor activity"/>
    <property type="evidence" value="ECO:0007669"/>
    <property type="project" value="TreeGrafter"/>
</dbReference>
<reference evidence="1" key="2">
    <citation type="submission" date="2020-05" db="EMBL/GenBank/DDBJ databases">
        <authorList>
            <person name="Kim H.-S."/>
            <person name="Proctor R.H."/>
            <person name="Brown D.W."/>
        </authorList>
    </citation>
    <scope>NUCLEOTIDE SEQUENCE</scope>
    <source>
        <strain evidence="1">NRRL 22465</strain>
    </source>
</reference>
<reference evidence="1" key="1">
    <citation type="journal article" date="2020" name="BMC Genomics">
        <title>Correction to: Identification and distribution of gene clusters required for synthesis of sphingolipid metabolism inhibitors in diverse species of the filamentous fungus Fusarium.</title>
        <authorList>
            <person name="Kim H.S."/>
            <person name="Lohmar J.M."/>
            <person name="Busman M."/>
            <person name="Brown D.W."/>
            <person name="Naumann T.A."/>
            <person name="Divon H.H."/>
            <person name="Lysoe E."/>
            <person name="Uhlig S."/>
            <person name="Proctor R.H."/>
        </authorList>
    </citation>
    <scope>NUCLEOTIDE SEQUENCE</scope>
    <source>
        <strain evidence="1">NRRL 22465</strain>
    </source>
</reference>
<dbReference type="InterPro" id="IPR036610">
    <property type="entry name" value="PEBP-like_sf"/>
</dbReference>
<evidence type="ECO:0008006" key="3">
    <source>
        <dbReference type="Google" id="ProtNLM"/>
    </source>
</evidence>
<dbReference type="PANTHER" id="PTHR11362">
    <property type="entry name" value="PHOSPHATIDYLETHANOLAMINE-BINDING PROTEIN"/>
    <property type="match status" value="1"/>
</dbReference>
<dbReference type="GO" id="GO:0046578">
    <property type="term" value="P:regulation of Ras protein signal transduction"/>
    <property type="evidence" value="ECO:0007669"/>
    <property type="project" value="TreeGrafter"/>
</dbReference>
<comment type="caution">
    <text evidence="1">The sequence shown here is derived from an EMBL/GenBank/DDBJ whole genome shotgun (WGS) entry which is preliminary data.</text>
</comment>
<evidence type="ECO:0000313" key="1">
    <source>
        <dbReference type="EMBL" id="KAF4979170.1"/>
    </source>
</evidence>
<dbReference type="Pfam" id="PF01161">
    <property type="entry name" value="PBP"/>
    <property type="match status" value="1"/>
</dbReference>
<dbReference type="OrthoDB" id="2506647at2759"/>
<dbReference type="InterPro" id="IPR035810">
    <property type="entry name" value="PEBP_euk"/>
</dbReference>
<dbReference type="Gene3D" id="3.90.280.10">
    <property type="entry name" value="PEBP-like"/>
    <property type="match status" value="1"/>
</dbReference>
<keyword evidence="2" id="KW-1185">Reference proteome</keyword>
<dbReference type="Proteomes" id="UP000635477">
    <property type="component" value="Unassembled WGS sequence"/>
</dbReference>
<dbReference type="PANTHER" id="PTHR11362:SF78">
    <property type="entry name" value="PROTEASE INHIBITOR"/>
    <property type="match status" value="1"/>
</dbReference>
<evidence type="ECO:0000313" key="2">
    <source>
        <dbReference type="Proteomes" id="UP000635477"/>
    </source>
</evidence>
<dbReference type="EMBL" id="JABEYC010000315">
    <property type="protein sequence ID" value="KAF4979170.1"/>
    <property type="molecule type" value="Genomic_DNA"/>
</dbReference>
<dbReference type="InterPro" id="IPR008914">
    <property type="entry name" value="PEBP"/>
</dbReference>
<sequence>MSSFIKQALALASDDDVNKLTLEYNGKKLTRGDNVPKDDAASPPQLNISSVGKGPYMAICVDLDAPYVTFPLLSPIVHWIQPGMQPNEAGILEYPGSCVVDWLQPTPPPLSGPHRYVFILFEQPSTCDTSKLEQTFDKPVGVAKRVRWDMDQWVKEAGLGGMVAATWFNSA</sequence>
<dbReference type="CDD" id="cd00866">
    <property type="entry name" value="PEBP_euk"/>
    <property type="match status" value="1"/>
</dbReference>
<dbReference type="AlphaFoldDB" id="A0A8H4UMD3"/>
<dbReference type="SUPFAM" id="SSF49777">
    <property type="entry name" value="PEBP-like"/>
    <property type="match status" value="1"/>
</dbReference>
<proteinExistence type="predicted"/>
<gene>
    <name evidence="1" type="ORF">FZEAL_4543</name>
</gene>
<dbReference type="GO" id="GO:0030162">
    <property type="term" value="P:regulation of proteolysis"/>
    <property type="evidence" value="ECO:0007669"/>
    <property type="project" value="TreeGrafter"/>
</dbReference>